<reference evidence="1" key="1">
    <citation type="submission" date="2017-08" db="EMBL/GenBank/DDBJ databases">
        <title>Microbulbifer marisrubri sp. nov., a halophilic alphaproteobacterium isolated from marine sediment of the Yellow Sea, China.</title>
        <authorList>
            <person name="Zhang G."/>
            <person name="Xiong Q."/>
        </authorList>
    </citation>
    <scope>NUCLEOTIDE SEQUENCE [LARGE SCALE GENOMIC DNA]</scope>
    <source>
        <strain evidence="1">WRN-8</strain>
    </source>
</reference>
<name>A0ABX4I3K6_9GAMM</name>
<evidence type="ECO:0000313" key="1">
    <source>
        <dbReference type="EMBL" id="PCO06997.1"/>
    </source>
</evidence>
<protein>
    <recommendedName>
        <fullName evidence="3">RcsF protein</fullName>
    </recommendedName>
</protein>
<proteinExistence type="predicted"/>
<accession>A0ABX4I3K6</accession>
<sequence length="130" mass="14169">METRAPVFTAIALAALGGCEGLRFNSNLGPYSEVRIKAAAVREYTPVQIARYDAITLGFVEAAQCQRRPDEPKPNRRMLVRELKQRTHNLGGNGVVVEACGTATGGFEGCQRYLECRGVAYAVPGRQSRP</sequence>
<evidence type="ECO:0000313" key="2">
    <source>
        <dbReference type="Proteomes" id="UP000218427"/>
    </source>
</evidence>
<dbReference type="Proteomes" id="UP000218427">
    <property type="component" value="Unassembled WGS sequence"/>
</dbReference>
<keyword evidence="2" id="KW-1185">Reference proteome</keyword>
<organism evidence="1 2">
    <name type="scientific">Microbulbifer flavimaris</name>
    <dbReference type="NCBI Taxonomy" id="1781068"/>
    <lineage>
        <taxon>Bacteria</taxon>
        <taxon>Pseudomonadati</taxon>
        <taxon>Pseudomonadota</taxon>
        <taxon>Gammaproteobacteria</taxon>
        <taxon>Cellvibrionales</taxon>
        <taxon>Microbulbiferaceae</taxon>
        <taxon>Microbulbifer</taxon>
    </lineage>
</organism>
<comment type="caution">
    <text evidence="1">The sequence shown here is derived from an EMBL/GenBank/DDBJ whole genome shotgun (WGS) entry which is preliminary data.</text>
</comment>
<dbReference type="EMBL" id="LRFG02000001">
    <property type="protein sequence ID" value="PCO06997.1"/>
    <property type="molecule type" value="Genomic_DNA"/>
</dbReference>
<dbReference type="PROSITE" id="PS51257">
    <property type="entry name" value="PROKAR_LIPOPROTEIN"/>
    <property type="match status" value="1"/>
</dbReference>
<gene>
    <name evidence="1" type="ORF">AWR36_004480</name>
</gene>
<dbReference type="RefSeq" id="WP_067081509.1">
    <property type="nucleotide sequence ID" value="NZ_LRFG02000001.1"/>
</dbReference>
<dbReference type="Gene3D" id="3.30.110.70">
    <property type="entry name" value="Hypothetical protein apc22750. Chain B"/>
    <property type="match status" value="1"/>
</dbReference>
<evidence type="ECO:0008006" key="3">
    <source>
        <dbReference type="Google" id="ProtNLM"/>
    </source>
</evidence>